<evidence type="ECO:0000313" key="2">
    <source>
        <dbReference type="Proteomes" id="UP000799778"/>
    </source>
</evidence>
<dbReference type="RefSeq" id="XP_033387727.1">
    <property type="nucleotide sequence ID" value="XM_033520878.1"/>
</dbReference>
<dbReference type="EMBL" id="ML978067">
    <property type="protein sequence ID" value="KAF2019388.1"/>
    <property type="molecule type" value="Genomic_DNA"/>
</dbReference>
<dbReference type="AlphaFoldDB" id="A0A6A5Y1N3"/>
<accession>A0A6A5Y1N3</accession>
<dbReference type="GeneID" id="54278275"/>
<proteinExistence type="predicted"/>
<organism evidence="1 2">
    <name type="scientific">Aaosphaeria arxii CBS 175.79</name>
    <dbReference type="NCBI Taxonomy" id="1450172"/>
    <lineage>
        <taxon>Eukaryota</taxon>
        <taxon>Fungi</taxon>
        <taxon>Dikarya</taxon>
        <taxon>Ascomycota</taxon>
        <taxon>Pezizomycotina</taxon>
        <taxon>Dothideomycetes</taxon>
        <taxon>Pleosporomycetidae</taxon>
        <taxon>Pleosporales</taxon>
        <taxon>Pleosporales incertae sedis</taxon>
        <taxon>Aaosphaeria</taxon>
    </lineage>
</organism>
<protein>
    <submittedName>
        <fullName evidence="1">Uncharacterized protein</fullName>
    </submittedName>
</protein>
<reference evidence="1" key="1">
    <citation type="journal article" date="2020" name="Stud. Mycol.">
        <title>101 Dothideomycetes genomes: a test case for predicting lifestyles and emergence of pathogens.</title>
        <authorList>
            <person name="Haridas S."/>
            <person name="Albert R."/>
            <person name="Binder M."/>
            <person name="Bloem J."/>
            <person name="Labutti K."/>
            <person name="Salamov A."/>
            <person name="Andreopoulos B."/>
            <person name="Baker S."/>
            <person name="Barry K."/>
            <person name="Bills G."/>
            <person name="Bluhm B."/>
            <person name="Cannon C."/>
            <person name="Castanera R."/>
            <person name="Culley D."/>
            <person name="Daum C."/>
            <person name="Ezra D."/>
            <person name="Gonzalez J."/>
            <person name="Henrissat B."/>
            <person name="Kuo A."/>
            <person name="Liang C."/>
            <person name="Lipzen A."/>
            <person name="Lutzoni F."/>
            <person name="Magnuson J."/>
            <person name="Mondo S."/>
            <person name="Nolan M."/>
            <person name="Ohm R."/>
            <person name="Pangilinan J."/>
            <person name="Park H.-J."/>
            <person name="Ramirez L."/>
            <person name="Alfaro M."/>
            <person name="Sun H."/>
            <person name="Tritt A."/>
            <person name="Yoshinaga Y."/>
            <person name="Zwiers L.-H."/>
            <person name="Turgeon B."/>
            <person name="Goodwin S."/>
            <person name="Spatafora J."/>
            <person name="Crous P."/>
            <person name="Grigoriev I."/>
        </authorList>
    </citation>
    <scope>NUCLEOTIDE SEQUENCE</scope>
    <source>
        <strain evidence="1">CBS 175.79</strain>
    </source>
</reference>
<keyword evidence="2" id="KW-1185">Reference proteome</keyword>
<sequence>MSQRISGYSSFPRDIILAGSLTSTLCEFLEENPHIDIQTIRTKKKVREKKIKVLEVIYIVIYSVDALLIDSRSITGAWKHISACSPRTAPLPTGVGASPSWKDIAGQRDLESVATNHSVGRRGPRAANLHETILCTSIDTYKVTYVHTWIDRLPYRSPDDNMWDVNPFNPSPRSPIGDHRLAVIRRLSHLGPITSQESISSLPYLCDLYVKLLADIKPPIIIHPYTVYSCAYAVCGCG</sequence>
<gene>
    <name evidence="1" type="ORF">BU24DRAFT_119015</name>
</gene>
<evidence type="ECO:0000313" key="1">
    <source>
        <dbReference type="EMBL" id="KAF2019388.1"/>
    </source>
</evidence>
<name>A0A6A5Y1N3_9PLEO</name>
<dbReference type="Proteomes" id="UP000799778">
    <property type="component" value="Unassembled WGS sequence"/>
</dbReference>